<dbReference type="PRINTS" id="PR00153">
    <property type="entry name" value="CSAPPISMRASE"/>
</dbReference>
<reference evidence="6" key="1">
    <citation type="journal article" date="2020" name="mSystems">
        <title>Genome- and Community-Level Interaction Insights into Carbon Utilization and Element Cycling Functions of Hydrothermarchaeota in Hydrothermal Sediment.</title>
        <authorList>
            <person name="Zhou Z."/>
            <person name="Liu Y."/>
            <person name="Xu W."/>
            <person name="Pan J."/>
            <person name="Luo Z.H."/>
            <person name="Li M."/>
        </authorList>
    </citation>
    <scope>NUCLEOTIDE SEQUENCE [LARGE SCALE GENOMIC DNA]</scope>
    <source>
        <strain evidence="6">HyVt-460</strain>
    </source>
</reference>
<comment type="catalytic activity">
    <reaction evidence="4">
        <text>[protein]-peptidylproline (omega=180) = [protein]-peptidylproline (omega=0)</text>
        <dbReference type="Rhea" id="RHEA:16237"/>
        <dbReference type="Rhea" id="RHEA-COMP:10747"/>
        <dbReference type="Rhea" id="RHEA-COMP:10748"/>
        <dbReference type="ChEBI" id="CHEBI:83833"/>
        <dbReference type="ChEBI" id="CHEBI:83834"/>
        <dbReference type="EC" id="5.2.1.8"/>
    </reaction>
</comment>
<evidence type="ECO:0000256" key="3">
    <source>
        <dbReference type="ARBA" id="ARBA00023235"/>
    </source>
</evidence>
<dbReference type="Gene3D" id="2.40.100.10">
    <property type="entry name" value="Cyclophilin-like"/>
    <property type="match status" value="1"/>
</dbReference>
<dbReference type="GO" id="GO:0006457">
    <property type="term" value="P:protein folding"/>
    <property type="evidence" value="ECO:0007669"/>
    <property type="project" value="InterPro"/>
</dbReference>
<comment type="similarity">
    <text evidence="1 4">Belongs to the cyclophilin-type PPIase family.</text>
</comment>
<dbReference type="Pfam" id="PF00160">
    <property type="entry name" value="Pro_isomerase"/>
    <property type="match status" value="1"/>
</dbReference>
<organism evidence="6">
    <name type="scientific">Caldithrix abyssi</name>
    <dbReference type="NCBI Taxonomy" id="187145"/>
    <lineage>
        <taxon>Bacteria</taxon>
        <taxon>Pseudomonadati</taxon>
        <taxon>Calditrichota</taxon>
        <taxon>Calditrichia</taxon>
        <taxon>Calditrichales</taxon>
        <taxon>Calditrichaceae</taxon>
        <taxon>Caldithrix</taxon>
    </lineage>
</organism>
<evidence type="ECO:0000313" key="6">
    <source>
        <dbReference type="EMBL" id="HHM01676.1"/>
    </source>
</evidence>
<feature type="domain" description="PPIase cyclophilin-type" evidence="5">
    <location>
        <begin position="96"/>
        <end position="211"/>
    </location>
</feature>
<comment type="function">
    <text evidence="4">PPIases accelerate the folding of proteins. It catalyzes the cis-trans isomerization of proline imidic peptide bonds in oligopeptides.</text>
</comment>
<dbReference type="CDD" id="cd00317">
    <property type="entry name" value="cyclophilin"/>
    <property type="match status" value="1"/>
</dbReference>
<evidence type="ECO:0000256" key="4">
    <source>
        <dbReference type="RuleBase" id="RU363019"/>
    </source>
</evidence>
<dbReference type="PROSITE" id="PS00170">
    <property type="entry name" value="CSA_PPIASE_1"/>
    <property type="match status" value="1"/>
</dbReference>
<proteinExistence type="inferred from homology"/>
<dbReference type="InterPro" id="IPR029000">
    <property type="entry name" value="Cyclophilin-like_dom_sf"/>
</dbReference>
<name>A0A7V5RN74_CALAY</name>
<evidence type="ECO:0000256" key="1">
    <source>
        <dbReference type="ARBA" id="ARBA00007365"/>
    </source>
</evidence>
<dbReference type="PROSITE" id="PS50072">
    <property type="entry name" value="CSA_PPIASE_2"/>
    <property type="match status" value="1"/>
</dbReference>
<dbReference type="PANTHER" id="PTHR45625">
    <property type="entry name" value="PEPTIDYL-PROLYL CIS-TRANS ISOMERASE-RELATED"/>
    <property type="match status" value="1"/>
</dbReference>
<dbReference type="InterPro" id="IPR020892">
    <property type="entry name" value="Cyclophilin-type_PPIase_CS"/>
</dbReference>
<keyword evidence="2 4" id="KW-0697">Rotamase</keyword>
<dbReference type="SUPFAM" id="SSF50891">
    <property type="entry name" value="Cyclophilin-like"/>
    <property type="match status" value="1"/>
</dbReference>
<keyword evidence="3 4" id="KW-0413">Isomerase</keyword>
<sequence length="225" mass="24397">MLIDAFQRFRKADHFESQELIIELLAQKKPGLNNAQLNTLEEALSSERVARSYREKLQPAYSGARIATVHPAYISADSALSILGKNITARIKTNRGEITVVFFTGKTPLTVINFLKLASTGFYNNLSFHRVVADFVIQGGDPEGDGYGGPGYTIPSEDGLPFERGTLGIATSGFDTGGSQIFICHSRQPHLRGNYTAFGRVTGGMTVVDAILPGDTITSIQLSIK</sequence>
<dbReference type="InterPro" id="IPR002130">
    <property type="entry name" value="Cyclophilin-type_PPIase_dom"/>
</dbReference>
<dbReference type="Proteomes" id="UP000885771">
    <property type="component" value="Unassembled WGS sequence"/>
</dbReference>
<dbReference type="GO" id="GO:0003755">
    <property type="term" value="F:peptidyl-prolyl cis-trans isomerase activity"/>
    <property type="evidence" value="ECO:0007669"/>
    <property type="project" value="UniProtKB-UniRule"/>
</dbReference>
<evidence type="ECO:0000256" key="2">
    <source>
        <dbReference type="ARBA" id="ARBA00023110"/>
    </source>
</evidence>
<dbReference type="EMBL" id="DRLI01000060">
    <property type="protein sequence ID" value="HHM01676.1"/>
    <property type="molecule type" value="Genomic_DNA"/>
</dbReference>
<dbReference type="PANTHER" id="PTHR45625:SF4">
    <property type="entry name" value="PEPTIDYLPROLYL ISOMERASE DOMAIN AND WD REPEAT-CONTAINING PROTEIN 1"/>
    <property type="match status" value="1"/>
</dbReference>
<dbReference type="InterPro" id="IPR044666">
    <property type="entry name" value="Cyclophilin_A-like"/>
</dbReference>
<comment type="caution">
    <text evidence="6">The sequence shown here is derived from an EMBL/GenBank/DDBJ whole genome shotgun (WGS) entry which is preliminary data.</text>
</comment>
<accession>A0A7V5RN74</accession>
<dbReference type="AlphaFoldDB" id="A0A7V5RN74"/>
<gene>
    <name evidence="6" type="ORF">ENJ15_01590</name>
</gene>
<dbReference type="EC" id="5.2.1.8" evidence="4"/>
<evidence type="ECO:0000259" key="5">
    <source>
        <dbReference type="PROSITE" id="PS50072"/>
    </source>
</evidence>
<protein>
    <recommendedName>
        <fullName evidence="4">Peptidyl-prolyl cis-trans isomerase</fullName>
        <shortName evidence="4">PPIase</shortName>
        <ecNumber evidence="4">5.2.1.8</ecNumber>
    </recommendedName>
</protein>